<dbReference type="Proteomes" id="UP001054837">
    <property type="component" value="Unassembled WGS sequence"/>
</dbReference>
<name>A0AAV4T6P2_9ARAC</name>
<keyword evidence="2" id="KW-1185">Reference proteome</keyword>
<comment type="caution">
    <text evidence="1">The sequence shown here is derived from an EMBL/GenBank/DDBJ whole genome shotgun (WGS) entry which is preliminary data.</text>
</comment>
<evidence type="ECO:0000313" key="1">
    <source>
        <dbReference type="EMBL" id="GIY40976.1"/>
    </source>
</evidence>
<dbReference type="AlphaFoldDB" id="A0AAV4T6P2"/>
<evidence type="ECO:0000313" key="2">
    <source>
        <dbReference type="Proteomes" id="UP001054837"/>
    </source>
</evidence>
<reference evidence="1 2" key="1">
    <citation type="submission" date="2021-06" db="EMBL/GenBank/DDBJ databases">
        <title>Caerostris darwini draft genome.</title>
        <authorList>
            <person name="Kono N."/>
            <person name="Arakawa K."/>
        </authorList>
    </citation>
    <scope>NUCLEOTIDE SEQUENCE [LARGE SCALE GENOMIC DNA]</scope>
</reference>
<dbReference type="EMBL" id="BPLQ01009022">
    <property type="protein sequence ID" value="GIY40976.1"/>
    <property type="molecule type" value="Genomic_DNA"/>
</dbReference>
<accession>A0AAV4T6P2</accession>
<sequence length="89" mass="9872">MAHMSGGQITECRGLCPDVPPLHAVLTILMKEDIICFFRCPGEDFGFFPGFFVFTPFADRLRNGVTGCSVRSGVSCLFFIGQLMMTKEQ</sequence>
<protein>
    <submittedName>
        <fullName evidence="1">Uncharacterized protein</fullName>
    </submittedName>
</protein>
<gene>
    <name evidence="1" type="ORF">CDAR_168421</name>
</gene>
<organism evidence="1 2">
    <name type="scientific">Caerostris darwini</name>
    <dbReference type="NCBI Taxonomy" id="1538125"/>
    <lineage>
        <taxon>Eukaryota</taxon>
        <taxon>Metazoa</taxon>
        <taxon>Ecdysozoa</taxon>
        <taxon>Arthropoda</taxon>
        <taxon>Chelicerata</taxon>
        <taxon>Arachnida</taxon>
        <taxon>Araneae</taxon>
        <taxon>Araneomorphae</taxon>
        <taxon>Entelegynae</taxon>
        <taxon>Araneoidea</taxon>
        <taxon>Araneidae</taxon>
        <taxon>Caerostris</taxon>
    </lineage>
</organism>
<proteinExistence type="predicted"/>